<dbReference type="AlphaFoldDB" id="A0A2H5XFD5"/>
<proteinExistence type="predicted"/>
<name>A0A2H5XFD5_9BACT</name>
<keyword evidence="3" id="KW-0808">Transferase</keyword>
<dbReference type="PANTHER" id="PTHR12526">
    <property type="entry name" value="GLYCOSYLTRANSFERASE"/>
    <property type="match status" value="1"/>
</dbReference>
<reference evidence="4" key="1">
    <citation type="submission" date="2017-09" db="EMBL/GenBank/DDBJ databases">
        <title>Metaegenomics of thermophilic ammonia-oxidizing enrichment culture.</title>
        <authorList>
            <person name="Kato S."/>
            <person name="Suzuki K."/>
        </authorList>
    </citation>
    <scope>NUCLEOTIDE SEQUENCE [LARGE SCALE GENOMIC DNA]</scope>
</reference>
<keyword evidence="3" id="KW-0328">Glycosyltransferase</keyword>
<dbReference type="InterPro" id="IPR001296">
    <property type="entry name" value="Glyco_trans_1"/>
</dbReference>
<gene>
    <name evidence="3" type="primary">epsD</name>
    <name evidence="3" type="ORF">HRbin17_02417</name>
</gene>
<dbReference type="EMBL" id="BEHT01000041">
    <property type="protein sequence ID" value="GBC99885.1"/>
    <property type="molecule type" value="Genomic_DNA"/>
</dbReference>
<dbReference type="CDD" id="cd03801">
    <property type="entry name" value="GT4_PimA-like"/>
    <property type="match status" value="1"/>
</dbReference>
<dbReference type="PANTHER" id="PTHR12526:SF630">
    <property type="entry name" value="GLYCOSYLTRANSFERASE"/>
    <property type="match status" value="1"/>
</dbReference>
<comment type="caution">
    <text evidence="3">The sequence shown here is derived from an EMBL/GenBank/DDBJ whole genome shotgun (WGS) entry which is preliminary data.</text>
</comment>
<dbReference type="EC" id="2.4.-.-" evidence="3"/>
<dbReference type="SUPFAM" id="SSF53756">
    <property type="entry name" value="UDP-Glycosyltransferase/glycogen phosphorylase"/>
    <property type="match status" value="1"/>
</dbReference>
<sequence length="405" mass="46489">MRLLFLIHGYPPDVIGGHEIRCQRTVEGLRQRGHDVLVLTTYRRENGLRKEGHVWRLLRSKWSEDPQRTAFKWVFVYRHNVKVYRQVLAEFQPDIICRWGLNWCTAAFVNYVHETAPVPVVVFVGGGIPAVPDDLWFHFCRTPAKGIVANLLKKALVRLASFWIPTEPKPITYDTVTFNSRFVRDWCMEREGWQVKRPIVIYGGVEISRYFPRSSESYHNNPPRFLFAGRIDPEKDPLTCLKAVTKLAQKGLPVKFTLAAGVSLHPDYEKQVFQRAIELDGFVQVRHNVPPSEMPKVLSEHDVFVFSSQIDWWPNALLEAMAAGLAVIATRCGGPDEILVDGENCLIFPFGDADALAERMEQLIHDPSLVIKLGQNARKLVEERFTLERYLDETEALLESVRRKS</sequence>
<protein>
    <submittedName>
        <fullName evidence="3">Glycosyltransferase EpsD</fullName>
        <ecNumber evidence="3">2.4.-.-</ecNumber>
    </submittedName>
</protein>
<feature type="domain" description="Glycosyl transferase family 1" evidence="1">
    <location>
        <begin position="220"/>
        <end position="379"/>
    </location>
</feature>
<evidence type="ECO:0000259" key="1">
    <source>
        <dbReference type="Pfam" id="PF00534"/>
    </source>
</evidence>
<organism evidence="3 4">
    <name type="scientific">Candidatus Fervidibacter japonicus</name>
    <dbReference type="NCBI Taxonomy" id="2035412"/>
    <lineage>
        <taxon>Bacteria</taxon>
        <taxon>Candidatus Fervidibacterota</taxon>
        <taxon>Candidatus Fervidibacter</taxon>
    </lineage>
</organism>
<evidence type="ECO:0000313" key="4">
    <source>
        <dbReference type="Proteomes" id="UP000236173"/>
    </source>
</evidence>
<feature type="domain" description="Glycosyltransferase subfamily 4-like N-terminal" evidence="2">
    <location>
        <begin position="15"/>
        <end position="209"/>
    </location>
</feature>
<dbReference type="GO" id="GO:0016757">
    <property type="term" value="F:glycosyltransferase activity"/>
    <property type="evidence" value="ECO:0007669"/>
    <property type="project" value="UniProtKB-KW"/>
</dbReference>
<dbReference type="Pfam" id="PF13439">
    <property type="entry name" value="Glyco_transf_4"/>
    <property type="match status" value="1"/>
</dbReference>
<dbReference type="Gene3D" id="3.40.50.2000">
    <property type="entry name" value="Glycogen Phosphorylase B"/>
    <property type="match status" value="2"/>
</dbReference>
<dbReference type="Proteomes" id="UP000236173">
    <property type="component" value="Unassembled WGS sequence"/>
</dbReference>
<evidence type="ECO:0000313" key="3">
    <source>
        <dbReference type="EMBL" id="GBC99885.1"/>
    </source>
</evidence>
<dbReference type="InterPro" id="IPR028098">
    <property type="entry name" value="Glyco_trans_4-like_N"/>
</dbReference>
<evidence type="ECO:0000259" key="2">
    <source>
        <dbReference type="Pfam" id="PF13439"/>
    </source>
</evidence>
<accession>A0A2H5XFD5</accession>
<dbReference type="Pfam" id="PF00534">
    <property type="entry name" value="Glycos_transf_1"/>
    <property type="match status" value="1"/>
</dbReference>